<sequence length="218" mass="24316">MPMKRVEDLRRERDNNERKRSRVSQKERTRELFGMSIAFLFVQETVEGVVAAVKRLKDVSISEKEFREKVETAGPIDHENLVPLRANYYSKDEKLIIYGYMPIGSLSALPHGNRGVSMTLPIWEARSGIALGATRGIAYIHSWGSASPHGDIKSSNILLTKSCEGQVSDFGLAHLVGPIAIPNRVVGYCALEATDARKVSKKKVDAYNFGVWLLELLT</sequence>
<feature type="region of interest" description="Disordered" evidence="1">
    <location>
        <begin position="1"/>
        <end position="25"/>
    </location>
</feature>
<accession>A0ABY9DCD6</accession>
<feature type="domain" description="Protein kinase" evidence="2">
    <location>
        <begin position="26"/>
        <end position="218"/>
    </location>
</feature>
<evidence type="ECO:0000256" key="1">
    <source>
        <dbReference type="SAM" id="MobiDB-lite"/>
    </source>
</evidence>
<dbReference type="InterPro" id="IPR000719">
    <property type="entry name" value="Prot_kinase_dom"/>
</dbReference>
<dbReference type="PROSITE" id="PS50011">
    <property type="entry name" value="PROTEIN_KINASE_DOM"/>
    <property type="match status" value="1"/>
</dbReference>
<dbReference type="SUPFAM" id="SSF56112">
    <property type="entry name" value="Protein kinase-like (PK-like)"/>
    <property type="match status" value="1"/>
</dbReference>
<dbReference type="Gene3D" id="3.30.200.20">
    <property type="entry name" value="Phosphorylase Kinase, domain 1"/>
    <property type="match status" value="1"/>
</dbReference>
<keyword evidence="4" id="KW-1185">Reference proteome</keyword>
<proteinExistence type="predicted"/>
<dbReference type="Gene3D" id="1.10.510.10">
    <property type="entry name" value="Transferase(Phosphotransferase) domain 1"/>
    <property type="match status" value="1"/>
</dbReference>
<evidence type="ECO:0000313" key="4">
    <source>
        <dbReference type="Proteomes" id="UP001227230"/>
    </source>
</evidence>
<reference evidence="3 4" key="1">
    <citation type="journal article" date="2023" name="Hortic Res">
        <title>The complete reference genome for grapevine (Vitis vinifera L.) genetics and breeding.</title>
        <authorList>
            <person name="Shi X."/>
            <person name="Cao S."/>
            <person name="Wang X."/>
            <person name="Huang S."/>
            <person name="Wang Y."/>
            <person name="Liu Z."/>
            <person name="Liu W."/>
            <person name="Leng X."/>
            <person name="Peng Y."/>
            <person name="Wang N."/>
            <person name="Wang Y."/>
            <person name="Ma Z."/>
            <person name="Xu X."/>
            <person name="Zhang F."/>
            <person name="Xue H."/>
            <person name="Zhong H."/>
            <person name="Wang Y."/>
            <person name="Zhang K."/>
            <person name="Velt A."/>
            <person name="Avia K."/>
            <person name="Holtgrawe D."/>
            <person name="Grimplet J."/>
            <person name="Matus J.T."/>
            <person name="Ware D."/>
            <person name="Wu X."/>
            <person name="Wang H."/>
            <person name="Liu C."/>
            <person name="Fang Y."/>
            <person name="Rustenholz C."/>
            <person name="Cheng Z."/>
            <person name="Xiao H."/>
            <person name="Zhou Y."/>
        </authorList>
    </citation>
    <scope>NUCLEOTIDE SEQUENCE [LARGE SCALE GENOMIC DNA]</scope>
    <source>
        <strain evidence="4">cv. Pinot noir / PN40024</strain>
        <tissue evidence="3">Leaf</tissue>
    </source>
</reference>
<dbReference type="Pfam" id="PF00069">
    <property type="entry name" value="Pkinase"/>
    <property type="match status" value="1"/>
</dbReference>
<dbReference type="EMBL" id="CP126662">
    <property type="protein sequence ID" value="WKA05344.1"/>
    <property type="molecule type" value="Genomic_DNA"/>
</dbReference>
<protein>
    <recommendedName>
        <fullName evidence="2">Protein kinase domain-containing protein</fullName>
    </recommendedName>
</protein>
<dbReference type="InterPro" id="IPR050994">
    <property type="entry name" value="At_inactive_RLKs"/>
</dbReference>
<gene>
    <name evidence="3" type="ORF">VitviT2T_023317</name>
</gene>
<dbReference type="InterPro" id="IPR011009">
    <property type="entry name" value="Kinase-like_dom_sf"/>
</dbReference>
<name>A0ABY9DCD6_VITVI</name>
<dbReference type="PANTHER" id="PTHR48010:SF32">
    <property type="entry name" value="PROTEIN KINASE DOMAIN-CONTAINING PROTEIN"/>
    <property type="match status" value="1"/>
</dbReference>
<evidence type="ECO:0000313" key="3">
    <source>
        <dbReference type="EMBL" id="WKA05344.1"/>
    </source>
</evidence>
<dbReference type="PANTHER" id="PTHR48010">
    <property type="entry name" value="OS05G0588300 PROTEIN"/>
    <property type="match status" value="1"/>
</dbReference>
<dbReference type="Proteomes" id="UP001227230">
    <property type="component" value="Chromosome 15"/>
</dbReference>
<organism evidence="3 4">
    <name type="scientific">Vitis vinifera</name>
    <name type="common">Grape</name>
    <dbReference type="NCBI Taxonomy" id="29760"/>
    <lineage>
        <taxon>Eukaryota</taxon>
        <taxon>Viridiplantae</taxon>
        <taxon>Streptophyta</taxon>
        <taxon>Embryophyta</taxon>
        <taxon>Tracheophyta</taxon>
        <taxon>Spermatophyta</taxon>
        <taxon>Magnoliopsida</taxon>
        <taxon>eudicotyledons</taxon>
        <taxon>Gunneridae</taxon>
        <taxon>Pentapetalae</taxon>
        <taxon>rosids</taxon>
        <taxon>Vitales</taxon>
        <taxon>Vitaceae</taxon>
        <taxon>Viteae</taxon>
        <taxon>Vitis</taxon>
    </lineage>
</organism>
<evidence type="ECO:0000259" key="2">
    <source>
        <dbReference type="PROSITE" id="PS50011"/>
    </source>
</evidence>